<organism evidence="2 3">
    <name type="scientific">candidate division LCP-89 bacterium B3_LCP</name>
    <dbReference type="NCBI Taxonomy" id="2012998"/>
    <lineage>
        <taxon>Bacteria</taxon>
        <taxon>Pseudomonadati</taxon>
        <taxon>Bacteria division LCP-89</taxon>
    </lineage>
</organism>
<evidence type="ECO:0000259" key="1">
    <source>
        <dbReference type="Pfam" id="PF18962"/>
    </source>
</evidence>
<reference evidence="2 3" key="1">
    <citation type="submission" date="2017-06" db="EMBL/GenBank/DDBJ databases">
        <title>Novel microbial phyla capable of carbon fixation and sulfur reduction in deep-sea sediments.</title>
        <authorList>
            <person name="Huang J."/>
            <person name="Baker B."/>
            <person name="Wang Y."/>
        </authorList>
    </citation>
    <scope>NUCLEOTIDE SEQUENCE [LARGE SCALE GENOMIC DNA]</scope>
    <source>
        <strain evidence="2">B3_LCP</strain>
    </source>
</reference>
<gene>
    <name evidence="2" type="ORF">CEE37_07585</name>
</gene>
<dbReference type="Gene3D" id="2.60.40.4070">
    <property type="match status" value="1"/>
</dbReference>
<dbReference type="InterPro" id="IPR026444">
    <property type="entry name" value="Secre_tail"/>
</dbReference>
<protein>
    <recommendedName>
        <fullName evidence="1">Secretion system C-terminal sorting domain-containing protein</fullName>
    </recommendedName>
</protein>
<feature type="domain" description="Secretion system C-terminal sorting" evidence="1">
    <location>
        <begin position="290"/>
        <end position="365"/>
    </location>
</feature>
<proteinExistence type="predicted"/>
<dbReference type="InterPro" id="IPR011050">
    <property type="entry name" value="Pectin_lyase_fold/virulence"/>
</dbReference>
<dbReference type="SUPFAM" id="SSF51126">
    <property type="entry name" value="Pectin lyase-like"/>
    <property type="match status" value="1"/>
</dbReference>
<sequence length="368" mass="39649">MHGGGVLAESCAPDLINNTITQNQADPFFPDARGGGIRANPGAMFVGANNIIYNNTGFGDPEYSGNVNLNYSCCSVVLSGTGNITNNPRFVDPATDDFNLQSSSPCIDTGDPLSPNDPDGTRADMGALYFDQTAYPSWTINAWLNGGSPVPPGGGNLLWGVYAENTSGQVLNGDIWVAFEYEGGLPTILLSRALVNYQPGWAVNRPDNWYPVPPDWPGGNYMWYVRTGDLDPYVVWEEGGFAWFKDGVADGGYDFTNNLPTSGYSDPFDEIISGTAELFVPESFEVIGAYPNPFNPSTVISYHLPDASLVHMMVYDLSGRKVADLVNGWRDAGVHEVTFDGSGLASGLYIYRLTTGDHTASGKMILVK</sequence>
<evidence type="ECO:0000313" key="3">
    <source>
        <dbReference type="Proteomes" id="UP000319619"/>
    </source>
</evidence>
<dbReference type="NCBIfam" id="TIGR04183">
    <property type="entry name" value="Por_Secre_tail"/>
    <property type="match status" value="1"/>
</dbReference>
<evidence type="ECO:0000313" key="2">
    <source>
        <dbReference type="EMBL" id="TKJ40817.1"/>
    </source>
</evidence>
<dbReference type="InterPro" id="IPR012334">
    <property type="entry name" value="Pectin_lyas_fold"/>
</dbReference>
<dbReference type="EMBL" id="NJBN01000004">
    <property type="protein sequence ID" value="TKJ40817.1"/>
    <property type="molecule type" value="Genomic_DNA"/>
</dbReference>
<comment type="caution">
    <text evidence="2">The sequence shown here is derived from an EMBL/GenBank/DDBJ whole genome shotgun (WGS) entry which is preliminary data.</text>
</comment>
<dbReference type="Gene3D" id="2.160.20.10">
    <property type="entry name" value="Single-stranded right-handed beta-helix, Pectin lyase-like"/>
    <property type="match status" value="1"/>
</dbReference>
<accession>A0A532V1H1</accession>
<dbReference type="Pfam" id="PF18962">
    <property type="entry name" value="Por_Secre_tail"/>
    <property type="match status" value="1"/>
</dbReference>
<dbReference type="Proteomes" id="UP000319619">
    <property type="component" value="Unassembled WGS sequence"/>
</dbReference>
<name>A0A532V1H1_UNCL8</name>
<dbReference type="AlphaFoldDB" id="A0A532V1H1"/>